<evidence type="ECO:0000256" key="5">
    <source>
        <dbReference type="ARBA" id="ARBA00022777"/>
    </source>
</evidence>
<dbReference type="OrthoDB" id="342253at2157"/>
<sequence>MVVSSYIDEIKINDSTIAKWQRIVDLMAEVLHVPAGLIMRVRYQHLEVFVSSESKDNPYRMGESVDSEWPHNLDVELGMKYYSGLPIKWPNGESFGTICVLDKISPTSKISSNKLMFEFKEVIETDLLVALHAYESEILKRTLIETKIDLDDACHVKSDFLASMSYELRTPLNSIIGFSDVLRTEEIGPLNEKQLKYLKNVSTSGKELLELINGLLELLKIESGKVQLQVEDVDVSEVIQEVKVLLEPRTVEKNISLVCNVRSDVGSIKADRAKFKDVLYDLINNAINFVSDDETIRCYATVHESDLYVTIHYTGVGIPEEELKNVFQPFINVRNFHVQKYQGTGLRLPIVKKIVELHGGAIWIESKPENGSTFTFTIPYNLN</sequence>
<dbReference type="InterPro" id="IPR003594">
    <property type="entry name" value="HATPase_dom"/>
</dbReference>
<evidence type="ECO:0000256" key="2">
    <source>
        <dbReference type="ARBA" id="ARBA00012438"/>
    </source>
</evidence>
<dbReference type="InterPro" id="IPR004358">
    <property type="entry name" value="Sig_transdc_His_kin-like_C"/>
</dbReference>
<dbReference type="Proteomes" id="UP000001979">
    <property type="component" value="Chromosome"/>
</dbReference>
<dbReference type="InterPro" id="IPR036890">
    <property type="entry name" value="HATPase_C_sf"/>
</dbReference>
<dbReference type="SUPFAM" id="SSF55874">
    <property type="entry name" value="ATPase domain of HSP90 chaperone/DNA topoisomerase II/histidine kinase"/>
    <property type="match status" value="1"/>
</dbReference>
<dbReference type="SUPFAM" id="SSF47384">
    <property type="entry name" value="Homodimeric domain of signal transducing histidine kinase"/>
    <property type="match status" value="1"/>
</dbReference>
<dbReference type="AlphaFoldDB" id="Q12XU9"/>
<dbReference type="InterPro" id="IPR036097">
    <property type="entry name" value="HisK_dim/P_sf"/>
</dbReference>
<dbReference type="EC" id="2.7.13.3" evidence="2"/>
<name>Q12XU9_METBU</name>
<dbReference type="Pfam" id="PF02518">
    <property type="entry name" value="HATPase_c"/>
    <property type="match status" value="1"/>
</dbReference>
<dbReference type="SMART" id="SM00387">
    <property type="entry name" value="HATPase_c"/>
    <property type="match status" value="1"/>
</dbReference>
<dbReference type="EMBL" id="CP000300">
    <property type="protein sequence ID" value="ABE51727.1"/>
    <property type="molecule type" value="Genomic_DNA"/>
</dbReference>
<evidence type="ECO:0000313" key="8">
    <source>
        <dbReference type="EMBL" id="ABE51727.1"/>
    </source>
</evidence>
<dbReference type="SMART" id="SM00388">
    <property type="entry name" value="HisKA"/>
    <property type="match status" value="1"/>
</dbReference>
<dbReference type="Pfam" id="PF00512">
    <property type="entry name" value="HisKA"/>
    <property type="match status" value="1"/>
</dbReference>
<keyword evidence="5" id="KW-0418">Kinase</keyword>
<organism evidence="8 9">
    <name type="scientific">Methanococcoides burtonii (strain DSM 6242 / NBRC 107633 / OCM 468 / ACE-M)</name>
    <dbReference type="NCBI Taxonomy" id="259564"/>
    <lineage>
        <taxon>Archaea</taxon>
        <taxon>Methanobacteriati</taxon>
        <taxon>Methanobacteriota</taxon>
        <taxon>Stenosarchaea group</taxon>
        <taxon>Methanomicrobia</taxon>
        <taxon>Methanosarcinales</taxon>
        <taxon>Methanosarcinaceae</taxon>
        <taxon>Methanococcoides</taxon>
    </lineage>
</organism>
<dbReference type="CDD" id="cd00082">
    <property type="entry name" value="HisKA"/>
    <property type="match status" value="1"/>
</dbReference>
<comment type="catalytic activity">
    <reaction evidence="1">
        <text>ATP + protein L-histidine = ADP + protein N-phospho-L-histidine.</text>
        <dbReference type="EC" id="2.7.13.3"/>
    </reaction>
</comment>
<keyword evidence="6" id="KW-0902">Two-component regulatory system</keyword>
<dbReference type="RefSeq" id="WP_011498882.1">
    <property type="nucleotide sequence ID" value="NC_007955.1"/>
</dbReference>
<dbReference type="PROSITE" id="PS50109">
    <property type="entry name" value="HIS_KIN"/>
    <property type="match status" value="1"/>
</dbReference>
<keyword evidence="9" id="KW-1185">Reference proteome</keyword>
<dbReference type="GO" id="GO:0000155">
    <property type="term" value="F:phosphorelay sensor kinase activity"/>
    <property type="evidence" value="ECO:0007669"/>
    <property type="project" value="InterPro"/>
</dbReference>
<dbReference type="FunFam" id="3.30.565.10:FF:000006">
    <property type="entry name" value="Sensor histidine kinase WalK"/>
    <property type="match status" value="1"/>
</dbReference>
<dbReference type="PANTHER" id="PTHR43711:SF31">
    <property type="entry name" value="HISTIDINE KINASE"/>
    <property type="match status" value="1"/>
</dbReference>
<dbReference type="Gene3D" id="1.10.287.130">
    <property type="match status" value="1"/>
</dbReference>
<evidence type="ECO:0000256" key="1">
    <source>
        <dbReference type="ARBA" id="ARBA00000085"/>
    </source>
</evidence>
<reference evidence="9" key="1">
    <citation type="journal article" date="2009" name="ISME J.">
        <title>The genome sequence of the psychrophilic archaeon, Methanococcoides burtonii: the role of genome evolution in cold adaptation.</title>
        <authorList>
            <person name="Allen M.A."/>
            <person name="Lauro F.M."/>
            <person name="Williams T.J."/>
            <person name="Burg D."/>
            <person name="Siddiqui K.S."/>
            <person name="De Francisci D."/>
            <person name="Chong K.W."/>
            <person name="Pilak O."/>
            <person name="Chew H.H."/>
            <person name="De Maere M.Z."/>
            <person name="Ting L."/>
            <person name="Katrib M."/>
            <person name="Ng C."/>
            <person name="Sowers K.R."/>
            <person name="Galperin M.Y."/>
            <person name="Anderson I.J."/>
            <person name="Ivanova N."/>
            <person name="Dalin E."/>
            <person name="Martinez M."/>
            <person name="Lapidus A."/>
            <person name="Hauser L."/>
            <person name="Land M."/>
            <person name="Thomas T."/>
            <person name="Cavicchioli R."/>
        </authorList>
    </citation>
    <scope>NUCLEOTIDE SEQUENCE [LARGE SCALE GENOMIC DNA]</scope>
    <source>
        <strain evidence="9">DSM 6242 / NBRC 107633 / OCM 468 / ACE-M</strain>
    </source>
</reference>
<evidence type="ECO:0000256" key="3">
    <source>
        <dbReference type="ARBA" id="ARBA00022553"/>
    </source>
</evidence>
<dbReference type="GeneID" id="25393147"/>
<evidence type="ECO:0000313" key="9">
    <source>
        <dbReference type="Proteomes" id="UP000001979"/>
    </source>
</evidence>
<protein>
    <recommendedName>
        <fullName evidence="2">histidine kinase</fullName>
        <ecNumber evidence="2">2.7.13.3</ecNumber>
    </recommendedName>
</protein>
<dbReference type="InterPro" id="IPR003661">
    <property type="entry name" value="HisK_dim/P_dom"/>
</dbReference>
<proteinExistence type="predicted"/>
<gene>
    <name evidence="8" type="ordered locus">Mbur_0768</name>
</gene>
<dbReference type="InterPro" id="IPR005467">
    <property type="entry name" value="His_kinase_dom"/>
</dbReference>
<evidence type="ECO:0000256" key="6">
    <source>
        <dbReference type="ARBA" id="ARBA00023012"/>
    </source>
</evidence>
<dbReference type="SUPFAM" id="SSF55781">
    <property type="entry name" value="GAF domain-like"/>
    <property type="match status" value="1"/>
</dbReference>
<accession>Q12XU9</accession>
<dbReference type="HOGENOM" id="CLU_000445_89_2_2"/>
<dbReference type="PANTHER" id="PTHR43711">
    <property type="entry name" value="TWO-COMPONENT HISTIDINE KINASE"/>
    <property type="match status" value="1"/>
</dbReference>
<evidence type="ECO:0000256" key="4">
    <source>
        <dbReference type="ARBA" id="ARBA00022679"/>
    </source>
</evidence>
<feature type="domain" description="Histidine kinase" evidence="7">
    <location>
        <begin position="163"/>
        <end position="382"/>
    </location>
</feature>
<dbReference type="STRING" id="259564.Mbur_0768"/>
<dbReference type="InterPro" id="IPR050736">
    <property type="entry name" value="Sensor_HK_Regulatory"/>
</dbReference>
<dbReference type="Gene3D" id="3.30.565.10">
    <property type="entry name" value="Histidine kinase-like ATPase, C-terminal domain"/>
    <property type="match status" value="1"/>
</dbReference>
<dbReference type="PRINTS" id="PR00344">
    <property type="entry name" value="BCTRLSENSOR"/>
</dbReference>
<dbReference type="KEGG" id="mbu:Mbur_0768"/>
<keyword evidence="3" id="KW-0597">Phosphoprotein</keyword>
<evidence type="ECO:0000259" key="7">
    <source>
        <dbReference type="PROSITE" id="PS50109"/>
    </source>
</evidence>
<keyword evidence="4 8" id="KW-0808">Transferase</keyword>